<dbReference type="GO" id="GO:0005886">
    <property type="term" value="C:plasma membrane"/>
    <property type="evidence" value="ECO:0007669"/>
    <property type="project" value="UniProtKB-SubCell"/>
</dbReference>
<dbReference type="PANTHER" id="PTHR30287:SF2">
    <property type="entry name" value="BLL1001 PROTEIN"/>
    <property type="match status" value="1"/>
</dbReference>
<dbReference type="AlphaFoldDB" id="A0A0F5VCC5"/>
<reference evidence="8 9" key="1">
    <citation type="submission" date="2014-12" db="EMBL/GenBank/DDBJ databases">
        <title>Mercury Reductase activity and rhizosphere competence traits in the genome of root associated Photobacterium halotolerans MELD1.</title>
        <authorList>
            <person name="Mathew D.C."/>
            <person name="Huang C.-C."/>
        </authorList>
    </citation>
    <scope>NUCLEOTIDE SEQUENCE [LARGE SCALE GENOMIC DNA]</scope>
    <source>
        <strain evidence="8 9">MELD1</strain>
    </source>
</reference>
<feature type="transmembrane region" description="Helical" evidence="6">
    <location>
        <begin position="291"/>
        <end position="310"/>
    </location>
</feature>
<keyword evidence="9" id="KW-1185">Reference proteome</keyword>
<keyword evidence="4 6" id="KW-1133">Transmembrane helix</keyword>
<keyword evidence="2" id="KW-1003">Cell membrane</keyword>
<dbReference type="Proteomes" id="UP000033633">
    <property type="component" value="Unassembled WGS sequence"/>
</dbReference>
<feature type="transmembrane region" description="Helical" evidence="6">
    <location>
        <begin position="384"/>
        <end position="404"/>
    </location>
</feature>
<feature type="transmembrane region" description="Helical" evidence="6">
    <location>
        <begin position="341"/>
        <end position="363"/>
    </location>
</feature>
<dbReference type="InterPro" id="IPR038766">
    <property type="entry name" value="Membrane_comp_ABC_pdt"/>
</dbReference>
<sequence>MRNPVFNALWGHYRRHPLQVVLLLLGLMMGVALLVGVLAVNQQARASYRQGELLFDNPFQYAIRHHQAGMTVPQGFYIQLRRLGYQQCVPLDTHRIQTAEAGELTLAGIDPFVMLPFTQSNGQVTGALSLTQKPYPIWINRELAAIKGLREGQLLTLDSGESVGRLVLVGNNRIQGSRLLADMGLVRQLFPRSGFTAVLCGALSAQQQQDINTLLPGGLILTENDSAQLEPLTRAFHLNLFAMGMLAFVVGLFIFYQAMSLSFTQRQFLAGLLCQAGVTGRQLASALCIEVVIWLLIGVAGGNLLGLFLARQLLPSVAVTLSDLYQANIALTTGWHWQWGALSLVIAVLGTLLACGWPLMRLIRIQPIRLTAHMTMVRGSWREFIWQAGMSGVFMIAAVIVYFVDHSQFAGFVLIGCLLAAAGLIMPFLLWAAFKAIARWLKSPRLRWFFSDAAASLSYRGVAAMAFMLALAATIGMDTMVGSFRLATQTWLGQRLAADIYVQPATAQAAGIANWAAEQPEVTAVWWRWRQEVPAEFKEHTLQVLSIGRSDGEKQSLPMKQYIDGYWSALQTNGTEKVFLASESLALKRGWQPGQRVDLPLRLGENWLMAGIYYDYGNPYSQIFVSDEQWHRLFQRDGKVSLAIHLNKDEHTSVFQESLEKKFALKPNQVRDNAQIMTQALAVFDRTFVVTATLGKLTLLVSIGGLFIATIAGELSRQRQFALLRCMGMTGKELALLGGGQLAAIGVLTAMIALPLGLLLAQLLIDVVLKYSFGWTMPVQFFPLQYLLTLGTALTALLLAGAWPVWRLVKRSAMLSLREAF</sequence>
<dbReference type="Pfam" id="PF02687">
    <property type="entry name" value="FtsX"/>
    <property type="match status" value="2"/>
</dbReference>
<protein>
    <submittedName>
        <fullName evidence="8">ABC transporter permease</fullName>
    </submittedName>
</protein>
<dbReference type="PANTHER" id="PTHR30287">
    <property type="entry name" value="MEMBRANE COMPONENT OF PREDICTED ABC SUPERFAMILY METABOLITE UPTAKE TRANSPORTER"/>
    <property type="match status" value="1"/>
</dbReference>
<organism evidence="8 9">
    <name type="scientific">Photobacterium halotolerans</name>
    <dbReference type="NCBI Taxonomy" id="265726"/>
    <lineage>
        <taxon>Bacteria</taxon>
        <taxon>Pseudomonadati</taxon>
        <taxon>Pseudomonadota</taxon>
        <taxon>Gammaproteobacteria</taxon>
        <taxon>Vibrionales</taxon>
        <taxon>Vibrionaceae</taxon>
        <taxon>Photobacterium</taxon>
    </lineage>
</organism>
<evidence type="ECO:0000256" key="6">
    <source>
        <dbReference type="SAM" id="Phobius"/>
    </source>
</evidence>
<evidence type="ECO:0000313" key="8">
    <source>
        <dbReference type="EMBL" id="KKC99727.1"/>
    </source>
</evidence>
<keyword evidence="5 6" id="KW-0472">Membrane</keyword>
<comment type="caution">
    <text evidence="8">The sequence shown here is derived from an EMBL/GenBank/DDBJ whole genome shotgun (WGS) entry which is preliminary data.</text>
</comment>
<dbReference type="EMBL" id="JWYV01000008">
    <property type="protein sequence ID" value="KKC99727.1"/>
    <property type="molecule type" value="Genomic_DNA"/>
</dbReference>
<keyword evidence="3 6" id="KW-0812">Transmembrane</keyword>
<evidence type="ECO:0000256" key="1">
    <source>
        <dbReference type="ARBA" id="ARBA00004651"/>
    </source>
</evidence>
<evidence type="ECO:0000256" key="3">
    <source>
        <dbReference type="ARBA" id="ARBA00022692"/>
    </source>
</evidence>
<dbReference type="PATRIC" id="fig|265726.11.peg.4326"/>
<feature type="transmembrane region" description="Helical" evidence="6">
    <location>
        <begin position="20"/>
        <end position="40"/>
    </location>
</feature>
<dbReference type="OrthoDB" id="343744at2"/>
<dbReference type="RefSeq" id="WP_046220664.1">
    <property type="nucleotide sequence ID" value="NZ_JWYV01000008.1"/>
</dbReference>
<feature type="transmembrane region" description="Helical" evidence="6">
    <location>
        <begin position="734"/>
        <end position="765"/>
    </location>
</feature>
<feature type="domain" description="ABC3 transporter permease C-terminal" evidence="7">
    <location>
        <begin position="697"/>
        <end position="812"/>
    </location>
</feature>
<evidence type="ECO:0000256" key="5">
    <source>
        <dbReference type="ARBA" id="ARBA00023136"/>
    </source>
</evidence>
<gene>
    <name evidence="8" type="ORF">KY46_10885</name>
</gene>
<dbReference type="STRING" id="265726.KY46_10885"/>
<evidence type="ECO:0000256" key="2">
    <source>
        <dbReference type="ARBA" id="ARBA00022475"/>
    </source>
</evidence>
<feature type="transmembrane region" description="Helical" evidence="6">
    <location>
        <begin position="688"/>
        <end position="713"/>
    </location>
</feature>
<evidence type="ECO:0000313" key="9">
    <source>
        <dbReference type="Proteomes" id="UP000033633"/>
    </source>
</evidence>
<accession>A0A0F5VCC5</accession>
<feature type="transmembrane region" description="Helical" evidence="6">
    <location>
        <begin position="238"/>
        <end position="259"/>
    </location>
</feature>
<feature type="transmembrane region" description="Helical" evidence="6">
    <location>
        <begin position="457"/>
        <end position="477"/>
    </location>
</feature>
<feature type="domain" description="ABC3 transporter permease C-terminal" evidence="7">
    <location>
        <begin position="243"/>
        <end position="367"/>
    </location>
</feature>
<feature type="transmembrane region" description="Helical" evidence="6">
    <location>
        <begin position="410"/>
        <end position="437"/>
    </location>
</feature>
<dbReference type="InterPro" id="IPR003838">
    <property type="entry name" value="ABC3_permease_C"/>
</dbReference>
<proteinExistence type="predicted"/>
<feature type="transmembrane region" description="Helical" evidence="6">
    <location>
        <begin position="785"/>
        <end position="806"/>
    </location>
</feature>
<comment type="subcellular location">
    <subcellularLocation>
        <location evidence="1">Cell membrane</location>
        <topology evidence="1">Multi-pass membrane protein</topology>
    </subcellularLocation>
</comment>
<name>A0A0F5VCC5_9GAMM</name>
<evidence type="ECO:0000256" key="4">
    <source>
        <dbReference type="ARBA" id="ARBA00022989"/>
    </source>
</evidence>
<evidence type="ECO:0000259" key="7">
    <source>
        <dbReference type="Pfam" id="PF02687"/>
    </source>
</evidence>